<dbReference type="AlphaFoldDB" id="A0A0M0L8M7"/>
<keyword evidence="3" id="KW-1185">Reference proteome</keyword>
<evidence type="ECO:0008006" key="4">
    <source>
        <dbReference type="Google" id="ProtNLM"/>
    </source>
</evidence>
<reference evidence="3" key="1">
    <citation type="submission" date="2015-08" db="EMBL/GenBank/DDBJ databases">
        <title>Fjat-10028 dsm 16317.</title>
        <authorList>
            <person name="Liu B."/>
            <person name="Wang J."/>
            <person name="Zhu Y."/>
            <person name="Liu G."/>
            <person name="Chen Q."/>
            <person name="Chen Z."/>
            <person name="Lan J."/>
            <person name="Che J."/>
            <person name="Ge C."/>
            <person name="Shi H."/>
            <person name="Pan Z."/>
            <person name="Liu X."/>
        </authorList>
    </citation>
    <scope>NUCLEOTIDE SEQUENCE [LARGE SCALE GENOMIC DNA]</scope>
    <source>
        <strain evidence="3">DSM 16317</strain>
    </source>
</reference>
<feature type="transmembrane region" description="Helical" evidence="1">
    <location>
        <begin position="44"/>
        <end position="63"/>
    </location>
</feature>
<organism evidence="2 3">
    <name type="scientific">Viridibacillus arvi</name>
    <dbReference type="NCBI Taxonomy" id="263475"/>
    <lineage>
        <taxon>Bacteria</taxon>
        <taxon>Bacillati</taxon>
        <taxon>Bacillota</taxon>
        <taxon>Bacilli</taxon>
        <taxon>Bacillales</taxon>
        <taxon>Caryophanaceae</taxon>
        <taxon>Viridibacillus</taxon>
    </lineage>
</organism>
<dbReference type="EMBL" id="LILB01000009">
    <property type="protein sequence ID" value="KOO47394.1"/>
    <property type="molecule type" value="Genomic_DNA"/>
</dbReference>
<protein>
    <recommendedName>
        <fullName evidence="4">Aspartyl/asparaginyl-tRNA synthetase</fullName>
    </recommendedName>
</protein>
<evidence type="ECO:0000313" key="3">
    <source>
        <dbReference type="Proteomes" id="UP000036867"/>
    </source>
</evidence>
<accession>A0A0M0L8M7</accession>
<dbReference type="Proteomes" id="UP000036867">
    <property type="component" value="Unassembled WGS sequence"/>
</dbReference>
<sequence length="96" mass="10815">MIGADSVPIFLEENTLKAKQITGVLVVITSLLALYFIIKQNFNVAILFMTLMFTVTNGFRAKDFKEKGFEKEAKWMRGMSIFFGVATLAILVVNFI</sequence>
<feature type="transmembrane region" description="Helical" evidence="1">
    <location>
        <begin position="75"/>
        <end position="95"/>
    </location>
</feature>
<keyword evidence="1" id="KW-0472">Membrane</keyword>
<gene>
    <name evidence="2" type="ORF">AMD00_22300</name>
</gene>
<evidence type="ECO:0000313" key="2">
    <source>
        <dbReference type="EMBL" id="KOO47394.1"/>
    </source>
</evidence>
<keyword evidence="1" id="KW-0812">Transmembrane</keyword>
<feature type="transmembrane region" description="Helical" evidence="1">
    <location>
        <begin position="21"/>
        <end position="38"/>
    </location>
</feature>
<name>A0A0M0L8M7_9BACL</name>
<evidence type="ECO:0000256" key="1">
    <source>
        <dbReference type="SAM" id="Phobius"/>
    </source>
</evidence>
<dbReference type="OrthoDB" id="2455735at2"/>
<keyword evidence="1" id="KW-1133">Transmembrane helix</keyword>
<proteinExistence type="predicted"/>
<dbReference type="STRING" id="263475.AMD00_22300"/>
<comment type="caution">
    <text evidence="2">The sequence shown here is derived from an EMBL/GenBank/DDBJ whole genome shotgun (WGS) entry which is preliminary data.</text>
</comment>